<feature type="domain" description="Glycosyl transferase family 1" evidence="1">
    <location>
        <begin position="143"/>
        <end position="261"/>
    </location>
</feature>
<feature type="domain" description="Glycosyltransferase subfamily 4-like N-terminal" evidence="2">
    <location>
        <begin position="19"/>
        <end position="106"/>
    </location>
</feature>
<dbReference type="EMBL" id="CP011114">
    <property type="protein sequence ID" value="AKG35983.1"/>
    <property type="molecule type" value="Genomic_DNA"/>
</dbReference>
<evidence type="ECO:0000313" key="3">
    <source>
        <dbReference type="EMBL" id="AKG35983.1"/>
    </source>
</evidence>
<dbReference type="HOGENOM" id="CLU_042257_1_0_9"/>
<dbReference type="InterPro" id="IPR028098">
    <property type="entry name" value="Glyco_trans_4-like_N"/>
</dbReference>
<dbReference type="Pfam" id="PF00534">
    <property type="entry name" value="Glycos_transf_1"/>
    <property type="match status" value="1"/>
</dbReference>
<dbReference type="PANTHER" id="PTHR45947">
    <property type="entry name" value="SULFOQUINOVOSYL TRANSFERASE SQD2"/>
    <property type="match status" value="1"/>
</dbReference>
<evidence type="ECO:0008006" key="5">
    <source>
        <dbReference type="Google" id="ProtNLM"/>
    </source>
</evidence>
<evidence type="ECO:0000313" key="4">
    <source>
        <dbReference type="Proteomes" id="UP000034189"/>
    </source>
</evidence>
<reference evidence="3 4" key="1">
    <citation type="submission" date="2015-03" db="EMBL/GenBank/DDBJ databases">
        <authorList>
            <person name="Abdul Halim M."/>
        </authorList>
    </citation>
    <scope>NUCLEOTIDE SEQUENCE [LARGE SCALE GENOMIC DNA]</scope>
    <source>
        <strain evidence="3 4">ATCC 35681</strain>
    </source>
</reference>
<protein>
    <recommendedName>
        <fullName evidence="5">Glycosyl transferase</fullName>
    </recommendedName>
</protein>
<dbReference type="Gene3D" id="3.40.50.2000">
    <property type="entry name" value="Glycogen Phosphorylase B"/>
    <property type="match status" value="2"/>
</dbReference>
<evidence type="ECO:0000259" key="2">
    <source>
        <dbReference type="Pfam" id="PF13439"/>
    </source>
</evidence>
<evidence type="ECO:0000259" key="1">
    <source>
        <dbReference type="Pfam" id="PF00534"/>
    </source>
</evidence>
<dbReference type="RefSeq" id="WP_046723530.1">
    <property type="nucleotide sequence ID" value="NZ_ASQQ01000470.1"/>
</dbReference>
<dbReference type="Pfam" id="PF13439">
    <property type="entry name" value="Glyco_transf_4"/>
    <property type="match status" value="1"/>
</dbReference>
<dbReference type="SUPFAM" id="SSF53756">
    <property type="entry name" value="UDP-Glycosyltransferase/glycogen phosphorylase"/>
    <property type="match status" value="1"/>
</dbReference>
<dbReference type="InterPro" id="IPR050194">
    <property type="entry name" value="Glycosyltransferase_grp1"/>
</dbReference>
<organism evidence="3 4">
    <name type="scientific">Paenibacillus durus ATCC 35681</name>
    <dbReference type="NCBI Taxonomy" id="1333534"/>
    <lineage>
        <taxon>Bacteria</taxon>
        <taxon>Bacillati</taxon>
        <taxon>Bacillota</taxon>
        <taxon>Bacilli</taxon>
        <taxon>Bacillales</taxon>
        <taxon>Paenibacillaceae</taxon>
        <taxon>Paenibacillus</taxon>
    </lineage>
</organism>
<dbReference type="AlphaFoldDB" id="A0A0F7FBC2"/>
<gene>
    <name evidence="3" type="ORF">VK70_16600</name>
</gene>
<dbReference type="PATRIC" id="fig|1333534.5.peg.3654"/>
<dbReference type="OrthoDB" id="9795068at2"/>
<dbReference type="PANTHER" id="PTHR45947:SF3">
    <property type="entry name" value="SULFOQUINOVOSYL TRANSFERASE SQD2"/>
    <property type="match status" value="1"/>
</dbReference>
<dbReference type="InterPro" id="IPR001296">
    <property type="entry name" value="Glyco_trans_1"/>
</dbReference>
<dbReference type="Proteomes" id="UP000034189">
    <property type="component" value="Chromosome"/>
</dbReference>
<sequence>MRILQVAPNHETVPPFRDGGTERIIYELSQGLAQRGHEVILYAPSGSHIWGTVINYPFYGDDSIGSYVMENLPEGIDIIHDHTFDSTLSRIGVNVPLVHTIHLPVYNPVHFPIYVSRSARISIGGGYGFDVHNGIIPEEYEFSYEKEDYLLFMGRVVREKGILEAMELAEMTGQRLVIAGPLHDEELFYQEISPRLNRNPLLQFVGPVGGRVRQDLLKHAKCLLFPIQWEEPFGLVLIEAMACGTPVLALSKGAVPEILESFPEMMCESFEQMAGKLYYYEAPYSPDQLRYYVAERFSVSKMVDGYLSLYQLAISEYWGK</sequence>
<dbReference type="GO" id="GO:0016757">
    <property type="term" value="F:glycosyltransferase activity"/>
    <property type="evidence" value="ECO:0007669"/>
    <property type="project" value="InterPro"/>
</dbReference>
<name>A0A0F7FBC2_PAEDU</name>
<accession>A0A0F7FBC2</accession>
<reference evidence="3 4" key="2">
    <citation type="journal article" date="2016" name="Genome Announc.">
        <title>Genome Sequence of a Gram-Positive Diazotroph, Paenibacillus durus Type Strain ATCC 35681.</title>
        <authorList>
            <person name="Halim M.A."/>
            <person name="Rahman A.Y."/>
            <person name="Sim K.S."/>
            <person name="Yam H.C."/>
            <person name="Rahim A.A."/>
            <person name="Ghazali A.H."/>
            <person name="Najimudin N."/>
        </authorList>
    </citation>
    <scope>NUCLEOTIDE SEQUENCE [LARGE SCALE GENOMIC DNA]</scope>
    <source>
        <strain evidence="3 4">ATCC 35681</strain>
    </source>
</reference>
<proteinExistence type="predicted"/>